<gene>
    <name evidence="2" type="ORF">ZIOFF_014269</name>
</gene>
<dbReference type="PANTHER" id="PTHR33623">
    <property type="entry name" value="OS04G0572500 PROTEIN"/>
    <property type="match status" value="1"/>
</dbReference>
<reference evidence="2 3" key="1">
    <citation type="submission" date="2020-08" db="EMBL/GenBank/DDBJ databases">
        <title>Plant Genome Project.</title>
        <authorList>
            <person name="Zhang R.-G."/>
        </authorList>
    </citation>
    <scope>NUCLEOTIDE SEQUENCE [LARGE SCALE GENOMIC DNA]</scope>
    <source>
        <tissue evidence="2">Rhizome</tissue>
    </source>
</reference>
<dbReference type="OrthoDB" id="668456at2759"/>
<feature type="compositionally biased region" description="Low complexity" evidence="1">
    <location>
        <begin position="173"/>
        <end position="186"/>
    </location>
</feature>
<organism evidence="2 3">
    <name type="scientific">Zingiber officinale</name>
    <name type="common">Ginger</name>
    <name type="synonym">Amomum zingiber</name>
    <dbReference type="NCBI Taxonomy" id="94328"/>
    <lineage>
        <taxon>Eukaryota</taxon>
        <taxon>Viridiplantae</taxon>
        <taxon>Streptophyta</taxon>
        <taxon>Embryophyta</taxon>
        <taxon>Tracheophyta</taxon>
        <taxon>Spermatophyta</taxon>
        <taxon>Magnoliopsida</taxon>
        <taxon>Liliopsida</taxon>
        <taxon>Zingiberales</taxon>
        <taxon>Zingiberaceae</taxon>
        <taxon>Zingiber</taxon>
    </lineage>
</organism>
<protein>
    <recommendedName>
        <fullName evidence="4">DUF4378 domain-containing protein</fullName>
    </recommendedName>
</protein>
<dbReference type="Proteomes" id="UP000734854">
    <property type="component" value="Unassembled WGS sequence"/>
</dbReference>
<keyword evidence="3" id="KW-1185">Reference proteome</keyword>
<feature type="region of interest" description="Disordered" evidence="1">
    <location>
        <begin position="149"/>
        <end position="195"/>
    </location>
</feature>
<dbReference type="PANTHER" id="PTHR33623:SF4">
    <property type="entry name" value="DUF4378 DOMAIN-CONTAINING PROTEIN"/>
    <property type="match status" value="1"/>
</dbReference>
<evidence type="ECO:0000256" key="1">
    <source>
        <dbReference type="SAM" id="MobiDB-lite"/>
    </source>
</evidence>
<evidence type="ECO:0008006" key="4">
    <source>
        <dbReference type="Google" id="ProtNLM"/>
    </source>
</evidence>
<accession>A0A8J5HBD9</accession>
<proteinExistence type="predicted"/>
<dbReference type="AlphaFoldDB" id="A0A8J5HBD9"/>
<feature type="compositionally biased region" description="Low complexity" evidence="1">
    <location>
        <begin position="155"/>
        <end position="165"/>
    </location>
</feature>
<name>A0A8J5HBD9_ZINOF</name>
<comment type="caution">
    <text evidence="2">The sequence shown here is derived from an EMBL/GenBank/DDBJ whole genome shotgun (WGS) entry which is preliminary data.</text>
</comment>
<evidence type="ECO:0000313" key="2">
    <source>
        <dbReference type="EMBL" id="KAG6524361.1"/>
    </source>
</evidence>
<dbReference type="EMBL" id="JACMSC010000004">
    <property type="protein sequence ID" value="KAG6524361.1"/>
    <property type="molecule type" value="Genomic_DNA"/>
</dbReference>
<evidence type="ECO:0000313" key="3">
    <source>
        <dbReference type="Proteomes" id="UP000734854"/>
    </source>
</evidence>
<sequence>MTTPMVAPKPLMLKEYLELDHDDDDGLVLGGGGVVTVRSLLDGELRKKTAGRSTAVQDAATANGNALGKFSAVIEAVKRRCLQAARSERTAFSVLSWKRKKQRPEAEQKSATVEDATWANPVRWQPLRFVSPVDSSPVLAYDPATASGEAKKEYSSSLSSSSQPSENEEEEATIASTTATPSPATEFDGKVGPGPVLIVKEDEEEEEFYRSLDSIERTTEQLLHRIRRFEMLAELDHAAECCSRSSDGEYEEEEEEEEEERAWELLGRLKANPPPRGGEKLLLDFFIQGGKAGGGGVVISLRQRPRQGATTTTEMLCSDRRWIDGRLRGEAEQHSGHGEAATLREMEKDGRWRCFHEEEEELGLQVGDEMLQSLVEELVKELA</sequence>